<dbReference type="InterPro" id="IPR010033">
    <property type="entry name" value="HAD_SF_ppase_IIIC"/>
</dbReference>
<dbReference type="InterPro" id="IPR036412">
    <property type="entry name" value="HAD-like_sf"/>
</dbReference>
<dbReference type="SFLD" id="SFLDS00003">
    <property type="entry name" value="Haloacid_Dehalogenase"/>
    <property type="match status" value="1"/>
</dbReference>
<dbReference type="NCBIfam" id="TIGR01685">
    <property type="entry name" value="MDP-1"/>
    <property type="match status" value="1"/>
</dbReference>
<evidence type="ECO:0008006" key="3">
    <source>
        <dbReference type="Google" id="ProtNLM"/>
    </source>
</evidence>
<keyword evidence="2" id="KW-1185">Reference proteome</keyword>
<dbReference type="Pfam" id="PF12689">
    <property type="entry name" value="Acid_PPase"/>
    <property type="match status" value="1"/>
</dbReference>
<dbReference type="PANTHER" id="PTHR17901">
    <property type="entry name" value="MAGNESIUM-DEPENDENT PHOSPHATASE 1 MDP1"/>
    <property type="match status" value="1"/>
</dbReference>
<dbReference type="EMBL" id="BDGG01000003">
    <property type="protein sequence ID" value="GAU96900.1"/>
    <property type="molecule type" value="Genomic_DNA"/>
</dbReference>
<accession>A0A1D1V7L3</accession>
<dbReference type="Gene3D" id="3.40.50.1000">
    <property type="entry name" value="HAD superfamily/HAD-like"/>
    <property type="match status" value="1"/>
</dbReference>
<comment type="caution">
    <text evidence="1">The sequence shown here is derived from an EMBL/GenBank/DDBJ whole genome shotgun (WGS) entry which is preliminary data.</text>
</comment>
<organism evidence="1 2">
    <name type="scientific">Ramazzottius varieornatus</name>
    <name type="common">Water bear</name>
    <name type="synonym">Tardigrade</name>
    <dbReference type="NCBI Taxonomy" id="947166"/>
    <lineage>
        <taxon>Eukaryota</taxon>
        <taxon>Metazoa</taxon>
        <taxon>Ecdysozoa</taxon>
        <taxon>Tardigrada</taxon>
        <taxon>Eutardigrada</taxon>
        <taxon>Parachela</taxon>
        <taxon>Hypsibioidea</taxon>
        <taxon>Ramazzottiidae</taxon>
        <taxon>Ramazzottius</taxon>
    </lineage>
</organism>
<sequence>MLSSKIRKGSCSLLSYLQRVRRMSENGEDARRANRKPRLICFDLDWTLWPFHVDTNPYPPMKMGKDGKIHDKHGDAYEPFPGTTEMFAGLLEQGYKMALVSRTEAPSVAREMLRLLDWNKYFPYQEIYAGRKTTHFAKIQKESEIPYKDMLFFDDEHRNVKDISAIGVTCVFVKEPMSQNLLQRGLDMFTAGKTDK</sequence>
<dbReference type="Proteomes" id="UP000186922">
    <property type="component" value="Unassembled WGS sequence"/>
</dbReference>
<dbReference type="SFLD" id="SFLDG01129">
    <property type="entry name" value="C1.5:_HAD__Beta-PGM__Phosphata"/>
    <property type="match status" value="1"/>
</dbReference>
<name>A0A1D1V7L3_RAMVA</name>
<dbReference type="NCBIfam" id="TIGR01681">
    <property type="entry name" value="HAD-SF-IIIC"/>
    <property type="match status" value="1"/>
</dbReference>
<evidence type="ECO:0000313" key="1">
    <source>
        <dbReference type="EMBL" id="GAU96900.1"/>
    </source>
</evidence>
<dbReference type="SFLD" id="SFLDG01131">
    <property type="entry name" value="C1.5.2:_MDP_Like"/>
    <property type="match status" value="1"/>
</dbReference>
<dbReference type="OrthoDB" id="2865258at2759"/>
<protein>
    <recommendedName>
        <fullName evidence="3">Magnesium-dependent phosphatase-1</fullName>
    </recommendedName>
</protein>
<dbReference type="STRING" id="947166.A0A1D1V7L3"/>
<dbReference type="InterPro" id="IPR010036">
    <property type="entry name" value="MDP_1_eu_arc"/>
</dbReference>
<dbReference type="PANTHER" id="PTHR17901:SF14">
    <property type="entry name" value="MAGNESIUM-DEPENDENT PHOSPHATASE 1"/>
    <property type="match status" value="1"/>
</dbReference>
<dbReference type="AlphaFoldDB" id="A0A1D1V7L3"/>
<dbReference type="InterPro" id="IPR023214">
    <property type="entry name" value="HAD_sf"/>
</dbReference>
<gene>
    <name evidence="1" type="primary">RvY_08271-1</name>
    <name evidence="1" type="synonym">RvY_08271.1</name>
    <name evidence="1" type="ORF">RvY_08271</name>
</gene>
<proteinExistence type="predicted"/>
<dbReference type="GO" id="GO:0003993">
    <property type="term" value="F:acid phosphatase activity"/>
    <property type="evidence" value="ECO:0007669"/>
    <property type="project" value="TreeGrafter"/>
</dbReference>
<reference evidence="1 2" key="1">
    <citation type="journal article" date="2016" name="Nat. Commun.">
        <title>Extremotolerant tardigrade genome and improved radiotolerance of human cultured cells by tardigrade-unique protein.</title>
        <authorList>
            <person name="Hashimoto T."/>
            <person name="Horikawa D.D."/>
            <person name="Saito Y."/>
            <person name="Kuwahara H."/>
            <person name="Kozuka-Hata H."/>
            <person name="Shin-I T."/>
            <person name="Minakuchi Y."/>
            <person name="Ohishi K."/>
            <person name="Motoyama A."/>
            <person name="Aizu T."/>
            <person name="Enomoto A."/>
            <person name="Kondo K."/>
            <person name="Tanaka S."/>
            <person name="Hara Y."/>
            <person name="Koshikawa S."/>
            <person name="Sagara H."/>
            <person name="Miura T."/>
            <person name="Yokobori S."/>
            <person name="Miyagawa K."/>
            <person name="Suzuki Y."/>
            <person name="Kubo T."/>
            <person name="Oyama M."/>
            <person name="Kohara Y."/>
            <person name="Fujiyama A."/>
            <person name="Arakawa K."/>
            <person name="Katayama T."/>
            <person name="Toyoda A."/>
            <person name="Kunieda T."/>
        </authorList>
    </citation>
    <scope>NUCLEOTIDE SEQUENCE [LARGE SCALE GENOMIC DNA]</scope>
    <source>
        <strain evidence="1 2">YOKOZUNA-1</strain>
    </source>
</reference>
<evidence type="ECO:0000313" key="2">
    <source>
        <dbReference type="Proteomes" id="UP000186922"/>
    </source>
</evidence>
<dbReference type="SUPFAM" id="SSF56784">
    <property type="entry name" value="HAD-like"/>
    <property type="match status" value="1"/>
</dbReference>